<evidence type="ECO:0000313" key="7">
    <source>
        <dbReference type="EMBL" id="MPM38432.1"/>
    </source>
</evidence>
<sequence length="218" mass="25595">MGFNLIDINNWARKDYYNHYMHEMRCTYSLTANIDITGVRAALKSMNKKIYPAQIYMLTTIVNRYQEFRMNTDADGNLGFWDELNPSYTIFNKEKEMFSSIWTMYSTSFIQFYGRCISDIACYSSATNLMPKPNEPLNTFNISCLPWASFTGFNLNVYTDGYYLPPIFTICKFIEQDKKVLMPLSVQVHHSVCDGFHVGRFINALQEWADNYNDWLYN</sequence>
<evidence type="ECO:0000256" key="6">
    <source>
        <dbReference type="ARBA" id="ARBA00023315"/>
    </source>
</evidence>
<comment type="function">
    <text evidence="1">This enzyme is an effector of chloramphenicol resistance in bacteria.</text>
</comment>
<evidence type="ECO:0000256" key="4">
    <source>
        <dbReference type="ARBA" id="ARBA00022679"/>
    </source>
</evidence>
<dbReference type="InterPro" id="IPR018372">
    <property type="entry name" value="Chloramphenicol_AcTrfase_AS"/>
</dbReference>
<comment type="caution">
    <text evidence="7">The sequence shown here is derived from an EMBL/GenBank/DDBJ whole genome shotgun (WGS) entry which is preliminary data.</text>
</comment>
<protein>
    <recommendedName>
        <fullName evidence="3">chloramphenicol O-acetyltransferase</fullName>
        <ecNumber evidence="3">2.3.1.28</ecNumber>
    </recommendedName>
</protein>
<evidence type="ECO:0000256" key="5">
    <source>
        <dbReference type="ARBA" id="ARBA00023251"/>
    </source>
</evidence>
<dbReference type="SUPFAM" id="SSF52777">
    <property type="entry name" value="CoA-dependent acyltransferases"/>
    <property type="match status" value="1"/>
</dbReference>
<proteinExistence type="inferred from homology"/>
<reference evidence="7" key="1">
    <citation type="submission" date="2019-08" db="EMBL/GenBank/DDBJ databases">
        <authorList>
            <person name="Kucharzyk K."/>
            <person name="Murdoch R.W."/>
            <person name="Higgins S."/>
            <person name="Loffler F."/>
        </authorList>
    </citation>
    <scope>NUCLEOTIDE SEQUENCE</scope>
</reference>
<dbReference type="PROSITE" id="PS00100">
    <property type="entry name" value="CAT"/>
    <property type="match status" value="1"/>
</dbReference>
<dbReference type="InterPro" id="IPR001707">
    <property type="entry name" value="Cmp_AcTrfase"/>
</dbReference>
<keyword evidence="4 7" id="KW-0808">Transferase</keyword>
<dbReference type="EC" id="2.3.1.28" evidence="3"/>
<dbReference type="PIRSF" id="PIRSF000440">
    <property type="entry name" value="CAT"/>
    <property type="match status" value="1"/>
</dbReference>
<evidence type="ECO:0000256" key="2">
    <source>
        <dbReference type="ARBA" id="ARBA00010571"/>
    </source>
</evidence>
<gene>
    <name evidence="7" type="ORF">SDC9_85061</name>
</gene>
<keyword evidence="6 7" id="KW-0012">Acyltransferase</keyword>
<dbReference type="GO" id="GO:0046677">
    <property type="term" value="P:response to antibiotic"/>
    <property type="evidence" value="ECO:0007669"/>
    <property type="project" value="UniProtKB-KW"/>
</dbReference>
<dbReference type="AlphaFoldDB" id="A0A644ZC13"/>
<accession>A0A644ZC13</accession>
<dbReference type="GO" id="GO:0008811">
    <property type="term" value="F:chloramphenicol O-acetyltransferase activity"/>
    <property type="evidence" value="ECO:0007669"/>
    <property type="project" value="UniProtKB-EC"/>
</dbReference>
<evidence type="ECO:0000256" key="3">
    <source>
        <dbReference type="ARBA" id="ARBA00013235"/>
    </source>
</evidence>
<dbReference type="PANTHER" id="PTHR38474:SF2">
    <property type="entry name" value="CHLORAMPHENICOL ACETYLTRANSFERASE"/>
    <property type="match status" value="1"/>
</dbReference>
<keyword evidence="5" id="KW-0046">Antibiotic resistance</keyword>
<evidence type="ECO:0000256" key="1">
    <source>
        <dbReference type="ARBA" id="ARBA00002150"/>
    </source>
</evidence>
<dbReference type="NCBIfam" id="NF000491">
    <property type="entry name" value="chloram_CatA"/>
    <property type="match status" value="1"/>
</dbReference>
<dbReference type="SMART" id="SM01059">
    <property type="entry name" value="CAT"/>
    <property type="match status" value="1"/>
</dbReference>
<dbReference type="EMBL" id="VSSQ01008284">
    <property type="protein sequence ID" value="MPM38432.1"/>
    <property type="molecule type" value="Genomic_DNA"/>
</dbReference>
<dbReference type="Pfam" id="PF00302">
    <property type="entry name" value="CAT"/>
    <property type="match status" value="1"/>
</dbReference>
<organism evidence="7">
    <name type="scientific">bioreactor metagenome</name>
    <dbReference type="NCBI Taxonomy" id="1076179"/>
    <lineage>
        <taxon>unclassified sequences</taxon>
        <taxon>metagenomes</taxon>
        <taxon>ecological metagenomes</taxon>
    </lineage>
</organism>
<dbReference type="Gene3D" id="3.30.559.10">
    <property type="entry name" value="Chloramphenicol acetyltransferase-like domain"/>
    <property type="match status" value="1"/>
</dbReference>
<dbReference type="PANTHER" id="PTHR38474">
    <property type="entry name" value="SLR0299 PROTEIN"/>
    <property type="match status" value="1"/>
</dbReference>
<comment type="similarity">
    <text evidence="2">Belongs to the chloramphenicol acetyltransferase family.</text>
</comment>
<dbReference type="InterPro" id="IPR023213">
    <property type="entry name" value="CAT-like_dom_sf"/>
</dbReference>
<name>A0A644ZC13_9ZZZZ</name>